<comment type="function">
    <text evidence="5">Removes the formyl group from the N-terminal Met of newly synthesized proteins. Requires at least a dipeptide for an efficient rate of reaction. N-terminal L-methionine is a prerequisite for activity but the enzyme has broad specificity at other positions.</text>
</comment>
<dbReference type="EMBL" id="CP027019">
    <property type="protein sequence ID" value="AVP49737.1"/>
    <property type="molecule type" value="Genomic_DNA"/>
</dbReference>
<sequence length="219" mass="25140">MKFNIDNLLQKEIPSNKWLIKDANEKIIRAFSSNVEDVNNLSVEEEICMQKLIDFVRYSQDSILNDANNPDHLRPAVGLAAPQIGVNKNMFYMRIEWPVFNDEDDINEDETSTDNVEVSIEEYAMINPKYLAKSAQICAIESGEGCLSVDGDREGIVPRAYKIDVEGYDYLTKKNVKLTLRGYSSIVFQHELDHNEGNLYYDLINKDDANYVDESWILI</sequence>
<feature type="active site" evidence="5">
    <location>
        <position position="191"/>
    </location>
</feature>
<dbReference type="GO" id="GO:0006412">
    <property type="term" value="P:translation"/>
    <property type="evidence" value="ECO:0007669"/>
    <property type="project" value="UniProtKB-UniRule"/>
</dbReference>
<feature type="binding site" evidence="5">
    <location>
        <position position="146"/>
    </location>
    <ligand>
        <name>Fe cation</name>
        <dbReference type="ChEBI" id="CHEBI:24875"/>
    </ligand>
</feature>
<feature type="binding site" evidence="5">
    <location>
        <position position="194"/>
    </location>
    <ligand>
        <name>Fe cation</name>
        <dbReference type="ChEBI" id="CHEBI:24875"/>
    </ligand>
</feature>
<evidence type="ECO:0000256" key="2">
    <source>
        <dbReference type="ARBA" id="ARBA00022723"/>
    </source>
</evidence>
<comment type="similarity">
    <text evidence="1 5">Belongs to the polypeptide deformylase family.</text>
</comment>
<dbReference type="PANTHER" id="PTHR10458:SF8">
    <property type="entry name" value="PEPTIDE DEFORMYLASE 2"/>
    <property type="match status" value="1"/>
</dbReference>
<evidence type="ECO:0000313" key="6">
    <source>
        <dbReference type="EMBL" id="AVP49737.1"/>
    </source>
</evidence>
<dbReference type="GO" id="GO:0046872">
    <property type="term" value="F:metal ion binding"/>
    <property type="evidence" value="ECO:0007669"/>
    <property type="project" value="UniProtKB-KW"/>
</dbReference>
<dbReference type="AlphaFoldDB" id="A0A2S0NL52"/>
<dbReference type="PIRSF" id="PIRSF004749">
    <property type="entry name" value="Pep_def"/>
    <property type="match status" value="1"/>
</dbReference>
<dbReference type="Gene3D" id="3.90.45.10">
    <property type="entry name" value="Peptide deformylase"/>
    <property type="match status" value="1"/>
</dbReference>
<dbReference type="SUPFAM" id="SSF56420">
    <property type="entry name" value="Peptide deformylase"/>
    <property type="match status" value="1"/>
</dbReference>
<name>A0A2S0NL52_9MOLU</name>
<dbReference type="PRINTS" id="PR01576">
    <property type="entry name" value="PDEFORMYLASE"/>
</dbReference>
<keyword evidence="2 5" id="KW-0479">Metal-binding</keyword>
<comment type="cofactor">
    <cofactor evidence="5">
        <name>Fe(2+)</name>
        <dbReference type="ChEBI" id="CHEBI:29033"/>
    </cofactor>
    <text evidence="5">Binds 1 Fe(2+) ion.</text>
</comment>
<dbReference type="HAMAP" id="MF_00163">
    <property type="entry name" value="Pep_deformylase"/>
    <property type="match status" value="1"/>
</dbReference>
<dbReference type="InterPro" id="IPR023635">
    <property type="entry name" value="Peptide_deformylase"/>
</dbReference>
<dbReference type="Pfam" id="PF01327">
    <property type="entry name" value="Pep_deformylase"/>
    <property type="match status" value="1"/>
</dbReference>
<evidence type="ECO:0000313" key="7">
    <source>
        <dbReference type="Proteomes" id="UP000239250"/>
    </source>
</evidence>
<reference evidence="7" key="1">
    <citation type="submission" date="2018-02" db="EMBL/GenBank/DDBJ databases">
        <title>Firefly genomes illuminate parallel origins of bioluminescence in beetles.</title>
        <authorList>
            <person name="Fallon T.R."/>
            <person name="Lower S.E.S."/>
            <person name="Behringer M."/>
            <person name="Weng J.-K."/>
        </authorList>
    </citation>
    <scope>NUCLEOTIDE SEQUENCE [LARGE SCALE GENOMIC DNA]</scope>
</reference>
<dbReference type="EC" id="3.5.1.88" evidence="5"/>
<dbReference type="Proteomes" id="UP000239250">
    <property type="component" value="Chromosome"/>
</dbReference>
<organism evidence="6 7">
    <name type="scientific">Williamsoniiplasma luminosum</name>
    <dbReference type="NCBI Taxonomy" id="214888"/>
    <lineage>
        <taxon>Bacteria</taxon>
        <taxon>Bacillati</taxon>
        <taxon>Mycoplasmatota</taxon>
        <taxon>Mollicutes</taxon>
        <taxon>Entomoplasmatales</taxon>
        <taxon>Williamsoniiplasma</taxon>
    </lineage>
</organism>
<evidence type="ECO:0000256" key="1">
    <source>
        <dbReference type="ARBA" id="ARBA00010759"/>
    </source>
</evidence>
<dbReference type="GO" id="GO:0042586">
    <property type="term" value="F:peptide deformylase activity"/>
    <property type="evidence" value="ECO:0007669"/>
    <property type="project" value="UniProtKB-UniRule"/>
</dbReference>
<dbReference type="RefSeq" id="WP_303662276.1">
    <property type="nucleotide sequence ID" value="NZ_CP027019.1"/>
</dbReference>
<gene>
    <name evidence="5" type="primary">def</name>
    <name evidence="6" type="ORF">C5T88_04155</name>
</gene>
<keyword evidence="5" id="KW-0408">Iron</keyword>
<evidence type="ECO:0000256" key="4">
    <source>
        <dbReference type="ARBA" id="ARBA00022917"/>
    </source>
</evidence>
<comment type="catalytic activity">
    <reaction evidence="5">
        <text>N-terminal N-formyl-L-methionyl-[peptide] + H2O = N-terminal L-methionyl-[peptide] + formate</text>
        <dbReference type="Rhea" id="RHEA:24420"/>
        <dbReference type="Rhea" id="RHEA-COMP:10639"/>
        <dbReference type="Rhea" id="RHEA-COMP:10640"/>
        <dbReference type="ChEBI" id="CHEBI:15377"/>
        <dbReference type="ChEBI" id="CHEBI:15740"/>
        <dbReference type="ChEBI" id="CHEBI:49298"/>
        <dbReference type="ChEBI" id="CHEBI:64731"/>
        <dbReference type="EC" id="3.5.1.88"/>
    </reaction>
</comment>
<accession>A0A2S0NL52</accession>
<feature type="binding site" evidence="5">
    <location>
        <position position="190"/>
    </location>
    <ligand>
        <name>Fe cation</name>
        <dbReference type="ChEBI" id="CHEBI:24875"/>
    </ligand>
</feature>
<protein>
    <recommendedName>
        <fullName evidence="5">Peptide deformylase</fullName>
        <shortName evidence="5">PDF</shortName>
        <ecNumber evidence="5">3.5.1.88</ecNumber>
    </recommendedName>
    <alternativeName>
        <fullName evidence="5">Polypeptide deformylase</fullName>
    </alternativeName>
</protein>
<dbReference type="InterPro" id="IPR036821">
    <property type="entry name" value="Peptide_deformylase_sf"/>
</dbReference>
<proteinExistence type="inferred from homology"/>
<evidence type="ECO:0000256" key="3">
    <source>
        <dbReference type="ARBA" id="ARBA00022801"/>
    </source>
</evidence>
<evidence type="ECO:0000256" key="5">
    <source>
        <dbReference type="HAMAP-Rule" id="MF_00163"/>
    </source>
</evidence>
<keyword evidence="4 5" id="KW-0648">Protein biosynthesis</keyword>
<keyword evidence="3 5" id="KW-0378">Hydrolase</keyword>
<dbReference type="PANTHER" id="PTHR10458">
    <property type="entry name" value="PEPTIDE DEFORMYLASE"/>
    <property type="match status" value="1"/>
</dbReference>